<keyword evidence="1" id="KW-0418">Kinase</keyword>
<organism evidence="1 2">
    <name type="scientific">Puccinia graminis f. sp. tritici</name>
    <dbReference type="NCBI Taxonomy" id="56615"/>
    <lineage>
        <taxon>Eukaryota</taxon>
        <taxon>Fungi</taxon>
        <taxon>Dikarya</taxon>
        <taxon>Basidiomycota</taxon>
        <taxon>Pucciniomycotina</taxon>
        <taxon>Pucciniomycetes</taxon>
        <taxon>Pucciniales</taxon>
        <taxon>Pucciniaceae</taxon>
        <taxon>Puccinia</taxon>
    </lineage>
</organism>
<gene>
    <name evidence="1" type="primary">TEL1_4</name>
    <name evidence="1" type="ORF">PGTUg99_000386</name>
</gene>
<comment type="caution">
    <text evidence="1">The sequence shown here is derived from an EMBL/GenBank/DDBJ whole genome shotgun (WGS) entry which is preliminary data.</text>
</comment>
<evidence type="ECO:0000313" key="2">
    <source>
        <dbReference type="Proteomes" id="UP000325313"/>
    </source>
</evidence>
<dbReference type="EMBL" id="VDEP01000183">
    <property type="protein sequence ID" value="KAA1125118.1"/>
    <property type="molecule type" value="Genomic_DNA"/>
</dbReference>
<name>A0A5B0RJ15_PUCGR</name>
<dbReference type="Proteomes" id="UP000325313">
    <property type="component" value="Unassembled WGS sequence"/>
</dbReference>
<reference evidence="1 2" key="1">
    <citation type="submission" date="2019-05" db="EMBL/GenBank/DDBJ databases">
        <title>Emergence of the Ug99 lineage of the wheat stem rust pathogen through somatic hybridization.</title>
        <authorList>
            <person name="Li F."/>
            <person name="Upadhyaya N.M."/>
            <person name="Sperschneider J."/>
            <person name="Matny O."/>
            <person name="Nguyen-Phuc H."/>
            <person name="Mago R."/>
            <person name="Raley C."/>
            <person name="Miller M.E."/>
            <person name="Silverstein K.A.T."/>
            <person name="Henningsen E."/>
            <person name="Hirsch C.D."/>
            <person name="Visser B."/>
            <person name="Pretorius Z.A."/>
            <person name="Steffenson B.J."/>
            <person name="Schwessinger B."/>
            <person name="Dodds P.N."/>
            <person name="Figueroa M."/>
        </authorList>
    </citation>
    <scope>NUCLEOTIDE SEQUENCE [LARGE SCALE GENOMIC DNA]</scope>
    <source>
        <strain evidence="1 2">Ug99</strain>
    </source>
</reference>
<protein>
    <submittedName>
        <fullName evidence="1">Serine/threonine-protein kinase tel1</fullName>
    </submittedName>
</protein>
<evidence type="ECO:0000313" key="1">
    <source>
        <dbReference type="EMBL" id="KAA1125118.1"/>
    </source>
</evidence>
<sequence>MFSFSQLRSFLHSGNPSTPRPRYSRGYPRILAGLGCTGMLISECLALASEDIQLSAYALEENVLRWLNKTWPEVDRSTATCNLIGGGSAQRNRRASTAGFDSEAVFQLLVSIAKLPEISLPTPMQVPPDCATTEVFAYLQATQSTRSSIFPGIQHHLSRYDADHSSEPRNVRARLSVHDSSSRCNSKLEIMAILRRSMERISQEFDQKNLVGSSKWSPPERAQLLACVEPIILPSVNRSATVSCDGLARPGVASGIRLKERAKLQLGRFDSDARACPGSVPLQQYEIAASQVWSFSLPPCGHSSMHSRRCARGSYNPCPTGTTINFEEEEEEELVVGDTLLAQVESTICNSDGSMKRNFRTGLGSIGTERATLVVASRAAEGIQEDVELTAHQLVEYMTSQMLQGTLRSWEVQCELSRLLDACTRSNLPQTSWAPLVIDEGQDVVSSRPADLMLWFWKIKTTAYDDTELRFMCLDLSEEIRPRVYHKLLSLLSDPPALPDEVLHYKLGMGFCAVLPVNWGLHRQWTYICSTLPILLE</sequence>
<proteinExistence type="predicted"/>
<accession>A0A5B0RJ15</accession>
<keyword evidence="1" id="KW-0808">Transferase</keyword>
<dbReference type="GO" id="GO:0016301">
    <property type="term" value="F:kinase activity"/>
    <property type="evidence" value="ECO:0007669"/>
    <property type="project" value="UniProtKB-KW"/>
</dbReference>
<dbReference type="AlphaFoldDB" id="A0A5B0RJ15"/>